<dbReference type="InterPro" id="IPR036291">
    <property type="entry name" value="NAD(P)-bd_dom_sf"/>
</dbReference>
<dbReference type="GO" id="GO:0006556">
    <property type="term" value="P:S-adenosylmethionine biosynthetic process"/>
    <property type="evidence" value="ECO:0007669"/>
    <property type="project" value="TreeGrafter"/>
</dbReference>
<dbReference type="Pfam" id="PF00787">
    <property type="entry name" value="PX"/>
    <property type="match status" value="1"/>
</dbReference>
<gene>
    <name evidence="3" type="ORF">MGL_3668</name>
</gene>
<dbReference type="CDD" id="cd05254">
    <property type="entry name" value="dTDP_HR_like_SDR_e"/>
    <property type="match status" value="1"/>
</dbReference>
<dbReference type="PANTHER" id="PTHR10491:SF4">
    <property type="entry name" value="METHIONINE ADENOSYLTRANSFERASE 2 SUBUNIT BETA"/>
    <property type="match status" value="1"/>
</dbReference>
<dbReference type="Pfam" id="PF04321">
    <property type="entry name" value="RmlD_sub_bind"/>
    <property type="match status" value="1"/>
</dbReference>
<comment type="caution">
    <text evidence="3">The sequence shown here is derived from an EMBL/GenBank/DDBJ whole genome shotgun (WGS) entry which is preliminary data.</text>
</comment>
<sequence length="819" mass="92215">MGMKVLVTGASGLLGRAVMQTCIRAGHHVVGLAFSRASDAIQQLDLTDADAVYDVVRREHPEVVINLAAERRPDVVEQNPDAVKKLNVEAPAVLAKACRELDPPAYLIHISTDYVFDGRNPPYAVTDATNPLNAYGRSKRDGESAVLASALPGHATNLRLPVLYGETLFPGESAVNVLLEAIQPRESRIRMDAHSVRYPTNVTDVARVIEQLATLYQKRLHSSSSPMPSALHFSAQESMTKYDMCLTFSRLWNDVCGEAVSSTDHLNPQYEEDPRAATQRPGNCHLDVQATADLGIDVHCVLFEEWWRDYLARCGPPTSSSKSTESQSQLESKPDINNSPPSASVSDNERTKPTREDMDHNQGTKNVSNSEDSSLGAMGDKALPAPAVADHNSHNEDDDLERYGTRTPSEQLQTSDHTNETQCDPPVEFTVRVGDPQRVGDPVTAHVVYTVRLTTNAPWFARSELSVLRRYSDFRWLHAAMVHNHPGVVVPPIPEKVKLGRFAPELVEFRRRSLERALHKILLHPMLQRDDDLKLFLESSNLSADIHDRDARKGRVITPEYKTYFGWSQALQQYRFEDPDDWFSRQLDYMGQFEIRMKEMAEGISVLSQKRMALAAAQEQLYQTLVALSSSNLSRSVSTCFAALGDMKKRSALASTALADHEANVLGLVVYEYERMVGSVRKAFATREEVWQAWQHADDELSRVRSKYARPNDAHIDTQNHALTHAQIAHAALHTRFEEVTRLCKLEVEKLERDKVADLRKAFEDYVHKFRLVQHDLMDEWAHCESIVLRVTNKSNRVRTNMRARGEEQEYGLVYFDGM</sequence>
<dbReference type="InterPro" id="IPR027267">
    <property type="entry name" value="AH/BAR_dom_sf"/>
</dbReference>
<dbReference type="KEGG" id="mgl:MGL_3668"/>
<name>A8QAA9_MALGO</name>
<dbReference type="AlphaFoldDB" id="A8QAA9"/>
<evidence type="ECO:0000313" key="4">
    <source>
        <dbReference type="Proteomes" id="UP000008837"/>
    </source>
</evidence>
<dbReference type="Pfam" id="PF09325">
    <property type="entry name" value="Vps5"/>
    <property type="match status" value="1"/>
</dbReference>
<dbReference type="EMBL" id="AAYY01000014">
    <property type="protein sequence ID" value="EDP41987.1"/>
    <property type="molecule type" value="Genomic_DNA"/>
</dbReference>
<dbReference type="OMA" id="DFRWLHA"/>
<dbReference type="InterPro" id="IPR005913">
    <property type="entry name" value="dTDP_dehydrorham_reduct"/>
</dbReference>
<keyword evidence="4" id="KW-1185">Reference proteome</keyword>
<dbReference type="GO" id="GO:0048269">
    <property type="term" value="C:methionine adenosyltransferase complex"/>
    <property type="evidence" value="ECO:0007669"/>
    <property type="project" value="TreeGrafter"/>
</dbReference>
<dbReference type="STRING" id="425265.A8QAA9"/>
<dbReference type="GO" id="GO:0048270">
    <property type="term" value="F:methionine adenosyltransferase regulator activity"/>
    <property type="evidence" value="ECO:0007669"/>
    <property type="project" value="TreeGrafter"/>
</dbReference>
<dbReference type="InterPro" id="IPR015404">
    <property type="entry name" value="Vps5_C"/>
</dbReference>
<dbReference type="Gene3D" id="3.30.1520.10">
    <property type="entry name" value="Phox-like domain"/>
    <property type="match status" value="1"/>
</dbReference>
<dbReference type="GO" id="GO:0035091">
    <property type="term" value="F:phosphatidylinositol binding"/>
    <property type="evidence" value="ECO:0007669"/>
    <property type="project" value="InterPro"/>
</dbReference>
<evidence type="ECO:0000313" key="3">
    <source>
        <dbReference type="EMBL" id="EDP41987.1"/>
    </source>
</evidence>
<evidence type="ECO:0000256" key="1">
    <source>
        <dbReference type="SAM" id="MobiDB-lite"/>
    </source>
</evidence>
<dbReference type="InterPro" id="IPR036871">
    <property type="entry name" value="PX_dom_sf"/>
</dbReference>
<dbReference type="OrthoDB" id="271164at2759"/>
<dbReference type="VEuPathDB" id="FungiDB:MGL_3668"/>
<evidence type="ECO:0000259" key="2">
    <source>
        <dbReference type="PROSITE" id="PS50195"/>
    </source>
</evidence>
<feature type="region of interest" description="Disordered" evidence="1">
    <location>
        <begin position="317"/>
        <end position="403"/>
    </location>
</feature>
<feature type="compositionally biased region" description="Basic and acidic residues" evidence="1">
    <location>
        <begin position="347"/>
        <end position="362"/>
    </location>
</feature>
<dbReference type="SMART" id="SM00312">
    <property type="entry name" value="PX"/>
    <property type="match status" value="1"/>
</dbReference>
<dbReference type="InParanoid" id="A8QAA9"/>
<feature type="compositionally biased region" description="Low complexity" evidence="1">
    <location>
        <begin position="318"/>
        <end position="331"/>
    </location>
</feature>
<feature type="compositionally biased region" description="Polar residues" evidence="1">
    <location>
        <begin position="363"/>
        <end position="373"/>
    </location>
</feature>
<dbReference type="SUPFAM" id="SSF64268">
    <property type="entry name" value="PX domain"/>
    <property type="match status" value="1"/>
</dbReference>
<dbReference type="RefSeq" id="XP_001729201.1">
    <property type="nucleotide sequence ID" value="XM_001729149.1"/>
</dbReference>
<protein>
    <recommendedName>
        <fullName evidence="2">PX domain-containing protein</fullName>
    </recommendedName>
</protein>
<feature type="domain" description="PX" evidence="2">
    <location>
        <begin position="427"/>
        <end position="544"/>
    </location>
</feature>
<dbReference type="FunCoup" id="A8QAA9">
    <property type="interactions" value="461"/>
</dbReference>
<reference evidence="3 4" key="1">
    <citation type="journal article" date="2007" name="Proc. Natl. Acad. Sci. U.S.A.">
        <title>Dandruff-associated Malassezia genomes reveal convergent and divergent virulence traits shared with plant and human fungal pathogens.</title>
        <authorList>
            <person name="Xu J."/>
            <person name="Saunders C.W."/>
            <person name="Hu P."/>
            <person name="Grant R.A."/>
            <person name="Boekhout T."/>
            <person name="Kuramae E.E."/>
            <person name="Kronstad J.W."/>
            <person name="Deangelis Y.M."/>
            <person name="Reeder N.L."/>
            <person name="Johnstone K.R."/>
            <person name="Leland M."/>
            <person name="Fieno A.M."/>
            <person name="Begley W.M."/>
            <person name="Sun Y."/>
            <person name="Lacey M.P."/>
            <person name="Chaudhary T."/>
            <person name="Keough T."/>
            <person name="Chu L."/>
            <person name="Sears R."/>
            <person name="Yuan B."/>
            <person name="Dawson T.L.Jr."/>
        </authorList>
    </citation>
    <scope>NUCLEOTIDE SEQUENCE [LARGE SCALE GENOMIC DNA]</scope>
    <source>
        <strain evidence="4">ATCC MYA-4612 / CBS 7966</strain>
    </source>
</reference>
<dbReference type="SUPFAM" id="SSF51735">
    <property type="entry name" value="NAD(P)-binding Rossmann-fold domains"/>
    <property type="match status" value="1"/>
</dbReference>
<feature type="compositionally biased region" description="Polar residues" evidence="1">
    <location>
        <begin position="335"/>
        <end position="346"/>
    </location>
</feature>
<dbReference type="GeneID" id="5853507"/>
<dbReference type="PANTHER" id="PTHR10491">
    <property type="entry name" value="DTDP-4-DEHYDRORHAMNOSE REDUCTASE"/>
    <property type="match status" value="1"/>
</dbReference>
<dbReference type="Gene3D" id="1.20.1270.60">
    <property type="entry name" value="Arfaptin homology (AH) domain/BAR domain"/>
    <property type="match status" value="1"/>
</dbReference>
<proteinExistence type="predicted"/>
<dbReference type="FunFam" id="3.40.50.720:FF:000357">
    <property type="entry name" value="Methionine adenosyltransferase 2 subunit beta"/>
    <property type="match status" value="1"/>
</dbReference>
<accession>A8QAA9</accession>
<dbReference type="Gene3D" id="3.40.50.720">
    <property type="entry name" value="NAD(P)-binding Rossmann-like Domain"/>
    <property type="match status" value="1"/>
</dbReference>
<dbReference type="Proteomes" id="UP000008837">
    <property type="component" value="Unassembled WGS sequence"/>
</dbReference>
<dbReference type="InterPro" id="IPR029903">
    <property type="entry name" value="RmlD-like-bd"/>
</dbReference>
<dbReference type="PROSITE" id="PS50195">
    <property type="entry name" value="PX"/>
    <property type="match status" value="1"/>
</dbReference>
<dbReference type="InterPro" id="IPR001683">
    <property type="entry name" value="PX_dom"/>
</dbReference>
<organism evidence="3 4">
    <name type="scientific">Malassezia globosa (strain ATCC MYA-4612 / CBS 7966)</name>
    <name type="common">Dandruff-associated fungus</name>
    <dbReference type="NCBI Taxonomy" id="425265"/>
    <lineage>
        <taxon>Eukaryota</taxon>
        <taxon>Fungi</taxon>
        <taxon>Dikarya</taxon>
        <taxon>Basidiomycota</taxon>
        <taxon>Ustilaginomycotina</taxon>
        <taxon>Malasseziomycetes</taxon>
        <taxon>Malasseziales</taxon>
        <taxon>Malasseziaceae</taxon>
        <taxon>Malassezia</taxon>
    </lineage>
</organism>